<reference evidence="4 5" key="1">
    <citation type="journal article" date="2013" name="Curr. Biol.">
        <title>The Genome of the Foraminiferan Reticulomyxa filosa.</title>
        <authorList>
            <person name="Glockner G."/>
            <person name="Hulsmann N."/>
            <person name="Schleicher M."/>
            <person name="Noegel A.A."/>
            <person name="Eichinger L."/>
            <person name="Gallinger C."/>
            <person name="Pawlowski J."/>
            <person name="Sierra R."/>
            <person name="Euteneuer U."/>
            <person name="Pillet L."/>
            <person name="Moustafa A."/>
            <person name="Platzer M."/>
            <person name="Groth M."/>
            <person name="Szafranski K."/>
            <person name="Schliwa M."/>
        </authorList>
    </citation>
    <scope>NUCLEOTIDE SEQUENCE [LARGE SCALE GENOMIC DNA]</scope>
</reference>
<evidence type="ECO:0000313" key="4">
    <source>
        <dbReference type="EMBL" id="ETO12203.1"/>
    </source>
</evidence>
<keyword evidence="1" id="KW-0862">Zinc</keyword>
<dbReference type="EMBL" id="ASPP01021641">
    <property type="protein sequence ID" value="ETO12203.1"/>
    <property type="molecule type" value="Genomic_DNA"/>
</dbReference>
<dbReference type="PROSITE" id="PS50157">
    <property type="entry name" value="ZINC_FINGER_C2H2_2"/>
    <property type="match status" value="1"/>
</dbReference>
<keyword evidence="5" id="KW-1185">Reference proteome</keyword>
<accession>X6MDV9</accession>
<evidence type="ECO:0000256" key="1">
    <source>
        <dbReference type="PROSITE-ProRule" id="PRU00042"/>
    </source>
</evidence>
<evidence type="ECO:0000259" key="3">
    <source>
        <dbReference type="PROSITE" id="PS50157"/>
    </source>
</evidence>
<protein>
    <recommendedName>
        <fullName evidence="3">C2H2-type domain-containing protein</fullName>
    </recommendedName>
</protein>
<feature type="compositionally biased region" description="Polar residues" evidence="2">
    <location>
        <begin position="46"/>
        <end position="57"/>
    </location>
</feature>
<evidence type="ECO:0000256" key="2">
    <source>
        <dbReference type="SAM" id="MobiDB-lite"/>
    </source>
</evidence>
<evidence type="ECO:0000313" key="5">
    <source>
        <dbReference type="Proteomes" id="UP000023152"/>
    </source>
</evidence>
<feature type="domain" description="C2H2-type" evidence="3">
    <location>
        <begin position="109"/>
        <end position="132"/>
    </location>
</feature>
<feature type="compositionally biased region" description="Basic and acidic residues" evidence="2">
    <location>
        <begin position="29"/>
        <end position="41"/>
    </location>
</feature>
<comment type="caution">
    <text evidence="4">The sequence shown here is derived from an EMBL/GenBank/DDBJ whole genome shotgun (WGS) entry which is preliminary data.</text>
</comment>
<name>X6MDV9_RETFI</name>
<proteinExistence type="predicted"/>
<dbReference type="Proteomes" id="UP000023152">
    <property type="component" value="Unassembled WGS sequence"/>
</dbReference>
<dbReference type="GO" id="GO:0008270">
    <property type="term" value="F:zinc ion binding"/>
    <property type="evidence" value="ECO:0007669"/>
    <property type="project" value="UniProtKB-KW"/>
</dbReference>
<dbReference type="PROSITE" id="PS00028">
    <property type="entry name" value="ZINC_FINGER_C2H2_1"/>
    <property type="match status" value="1"/>
</dbReference>
<feature type="region of interest" description="Disordered" evidence="2">
    <location>
        <begin position="29"/>
        <end position="81"/>
    </location>
</feature>
<gene>
    <name evidence="4" type="ORF">RFI_25171</name>
</gene>
<organism evidence="4 5">
    <name type="scientific">Reticulomyxa filosa</name>
    <dbReference type="NCBI Taxonomy" id="46433"/>
    <lineage>
        <taxon>Eukaryota</taxon>
        <taxon>Sar</taxon>
        <taxon>Rhizaria</taxon>
        <taxon>Retaria</taxon>
        <taxon>Foraminifera</taxon>
        <taxon>Monothalamids</taxon>
        <taxon>Reticulomyxidae</taxon>
        <taxon>Reticulomyxa</taxon>
    </lineage>
</organism>
<keyword evidence="1" id="KW-0479">Metal-binding</keyword>
<dbReference type="InterPro" id="IPR013087">
    <property type="entry name" value="Znf_C2H2_type"/>
</dbReference>
<sequence>MNFDLIFQSFSENFKFGYGLSIVEHQENGSNENKEMNKPEIEAESLSHSQVSQVQDANENKDTDESEIEAGSTAHSQKYQLNRKKSKKLYLVNNCVKKKKGKQSIIKAVKCDECDIILSGKKNLTRHKRIHTVFATELAHKNVIWKDILKLMFFFFMQYF</sequence>
<keyword evidence="1" id="KW-0863">Zinc-finger</keyword>
<dbReference type="AlphaFoldDB" id="X6MDV9"/>
<dbReference type="Gene3D" id="3.30.160.60">
    <property type="entry name" value="Classic Zinc Finger"/>
    <property type="match status" value="1"/>
</dbReference>